<proteinExistence type="predicted"/>
<evidence type="ECO:0000256" key="1">
    <source>
        <dbReference type="SAM" id="MobiDB-lite"/>
    </source>
</evidence>
<gene>
    <name evidence="3" type="ORF">D5S18_00670</name>
</gene>
<protein>
    <submittedName>
        <fullName evidence="3">Uncharacterized protein</fullName>
    </submittedName>
</protein>
<dbReference type="AlphaFoldDB" id="A0A3A4L969"/>
<evidence type="ECO:0000313" key="4">
    <source>
        <dbReference type="Proteomes" id="UP000266677"/>
    </source>
</evidence>
<feature type="compositionally biased region" description="Basic and acidic residues" evidence="1">
    <location>
        <begin position="98"/>
        <end position="112"/>
    </location>
</feature>
<keyword evidence="2" id="KW-0732">Signal</keyword>
<evidence type="ECO:0000256" key="2">
    <source>
        <dbReference type="SAM" id="SignalP"/>
    </source>
</evidence>
<comment type="caution">
    <text evidence="3">The sequence shown here is derived from an EMBL/GenBank/DDBJ whole genome shotgun (WGS) entry which is preliminary data.</text>
</comment>
<reference evidence="3 4" key="1">
    <citation type="submission" date="2018-09" db="EMBL/GenBank/DDBJ databases">
        <title>YIM PH21274 draft genome.</title>
        <authorList>
            <person name="Miao C."/>
        </authorList>
    </citation>
    <scope>NUCLEOTIDE SEQUENCE [LARGE SCALE GENOMIC DNA]</scope>
    <source>
        <strain evidence="3 4">YIM PH 21724</strain>
    </source>
</reference>
<feature type="signal peptide" evidence="2">
    <location>
        <begin position="1"/>
        <end position="35"/>
    </location>
</feature>
<accession>A0A3A4L969</accession>
<dbReference type="Proteomes" id="UP000266677">
    <property type="component" value="Unassembled WGS sequence"/>
</dbReference>
<evidence type="ECO:0000313" key="3">
    <source>
        <dbReference type="EMBL" id="RJO79822.1"/>
    </source>
</evidence>
<feature type="region of interest" description="Disordered" evidence="1">
    <location>
        <begin position="93"/>
        <end position="132"/>
    </location>
</feature>
<keyword evidence="4" id="KW-1185">Reference proteome</keyword>
<feature type="chain" id="PRO_5038579569" evidence="2">
    <location>
        <begin position="36"/>
        <end position="149"/>
    </location>
</feature>
<organism evidence="3 4">
    <name type="scientific">Nocardia panacis</name>
    <dbReference type="NCBI Taxonomy" id="2340916"/>
    <lineage>
        <taxon>Bacteria</taxon>
        <taxon>Bacillati</taxon>
        <taxon>Actinomycetota</taxon>
        <taxon>Actinomycetes</taxon>
        <taxon>Mycobacteriales</taxon>
        <taxon>Nocardiaceae</taxon>
        <taxon>Nocardia</taxon>
    </lineage>
</organism>
<dbReference type="EMBL" id="QZFU01000006">
    <property type="protein sequence ID" value="RJO79822.1"/>
    <property type="molecule type" value="Genomic_DNA"/>
</dbReference>
<name>A0A3A4L969_9NOCA</name>
<sequence length="149" mass="15432">MELDMTVNITNGWATRILACAAITGALMLAPASLAAQGAFAEPRDAAGSSESHGGFGGYDHGGDYGHASYPDNGYARGPLGYHDYGYDSQGLGWGRNSHGDSDSGSNRKVDQQSHTGGSRSDNRLGGETDWCTGPLGINPCSTLTSHGH</sequence>